<dbReference type="Pfam" id="PF14912">
    <property type="entry name" value="THEG"/>
    <property type="match status" value="3"/>
</dbReference>
<reference evidence="3" key="1">
    <citation type="submission" date="2021-10" db="EMBL/GenBank/DDBJ databases">
        <title>Tropical sea cucumber genome reveals ecological adaptation and Cuvierian tubules defense mechanism.</title>
        <authorList>
            <person name="Chen T."/>
        </authorList>
    </citation>
    <scope>NUCLEOTIDE SEQUENCE</scope>
    <source>
        <strain evidence="3">Nanhai2018</strain>
        <tissue evidence="3">Muscle</tissue>
    </source>
</reference>
<dbReference type="PANTHER" id="PTHR15901:SF15">
    <property type="entry name" value="TESTICULAR HAPLOID EXPRESSED GENE PROTEIN-LIKE"/>
    <property type="match status" value="1"/>
</dbReference>
<dbReference type="InterPro" id="IPR042401">
    <property type="entry name" value="SPMAP2-like"/>
</dbReference>
<evidence type="ECO:0000313" key="4">
    <source>
        <dbReference type="Proteomes" id="UP001152320"/>
    </source>
</evidence>
<dbReference type="Proteomes" id="UP001152320">
    <property type="component" value="Chromosome 17"/>
</dbReference>
<name>A0A9Q0YRY8_HOLLE</name>
<dbReference type="PANTHER" id="PTHR15901">
    <property type="entry name" value="TESTICULAR HAPLOID EXPRESSED GENE PROTEIN"/>
    <property type="match status" value="1"/>
</dbReference>
<feature type="compositionally biased region" description="Polar residues" evidence="2">
    <location>
        <begin position="304"/>
        <end position="315"/>
    </location>
</feature>
<dbReference type="InterPro" id="IPR006623">
    <property type="entry name" value="THEG"/>
</dbReference>
<evidence type="ECO:0000313" key="3">
    <source>
        <dbReference type="EMBL" id="KAJ8025724.1"/>
    </source>
</evidence>
<organism evidence="3 4">
    <name type="scientific">Holothuria leucospilota</name>
    <name type="common">Black long sea cucumber</name>
    <name type="synonym">Mertensiothuria leucospilota</name>
    <dbReference type="NCBI Taxonomy" id="206669"/>
    <lineage>
        <taxon>Eukaryota</taxon>
        <taxon>Metazoa</taxon>
        <taxon>Echinodermata</taxon>
        <taxon>Eleutherozoa</taxon>
        <taxon>Echinozoa</taxon>
        <taxon>Holothuroidea</taxon>
        <taxon>Aspidochirotacea</taxon>
        <taxon>Aspidochirotida</taxon>
        <taxon>Holothuriidae</taxon>
        <taxon>Holothuria</taxon>
    </lineage>
</organism>
<proteinExistence type="predicted"/>
<sequence length="397" mass="44350">MAAMVDKAYGDQKLPSLTSPTPRSVSRSPAGSAKSNVSLPKLVLKAYGTSYSTSVKKRNHDKRRKSLTKSGKVKLPKIETAKKGMKNVSPQNLFGDYNNLRGRERCIYLAEPKTSKTIWLTSVGPKLVWGNQETMWPISPAALKAESTRRVEELSVPKKNFRHTLDGKQRIHVFSCGRNSVIWDVSPLAMKTEPSDRIIALAREKSLPPLYLEDRAKHNFSCGRESPVWTVSDAAQKAKENDRLEQLARPKTPHKDYEAPRQVESIVSDNAKRGKASARVEQLARPKSRPPGPFREPKWPVSPTAKQATASTRQMELSKPKGLADGFLPARPTLWEVRKSALRAHATSRTQELAKPIERATMDHVQFNPDAFIVSEAAKKARCPARIEELAQPLNRN</sequence>
<feature type="region of interest" description="Disordered" evidence="2">
    <location>
        <begin position="1"/>
        <end position="37"/>
    </location>
</feature>
<feature type="compositionally biased region" description="Basic and acidic residues" evidence="2">
    <location>
        <begin position="236"/>
        <end position="261"/>
    </location>
</feature>
<feature type="region of interest" description="Disordered" evidence="2">
    <location>
        <begin position="235"/>
        <end position="324"/>
    </location>
</feature>
<comment type="caution">
    <text evidence="3">The sequence shown here is derived from an EMBL/GenBank/DDBJ whole genome shotgun (WGS) entry which is preliminary data.</text>
</comment>
<dbReference type="OrthoDB" id="25466at2759"/>
<evidence type="ECO:0000256" key="2">
    <source>
        <dbReference type="SAM" id="MobiDB-lite"/>
    </source>
</evidence>
<dbReference type="EMBL" id="JAIZAY010000017">
    <property type="protein sequence ID" value="KAJ8025724.1"/>
    <property type="molecule type" value="Genomic_DNA"/>
</dbReference>
<keyword evidence="1" id="KW-0677">Repeat</keyword>
<dbReference type="SMART" id="SM00705">
    <property type="entry name" value="THEG"/>
    <property type="match status" value="6"/>
</dbReference>
<feature type="compositionally biased region" description="Low complexity" evidence="2">
    <location>
        <begin position="14"/>
        <end position="29"/>
    </location>
</feature>
<gene>
    <name evidence="3" type="ORF">HOLleu_33358</name>
</gene>
<accession>A0A9Q0YRY8</accession>
<keyword evidence="4" id="KW-1185">Reference proteome</keyword>
<dbReference type="AlphaFoldDB" id="A0A9Q0YRY8"/>
<protein>
    <submittedName>
        <fullName evidence="3">Testicular haploid expressed protein-like</fullName>
    </submittedName>
</protein>
<evidence type="ECO:0000256" key="1">
    <source>
        <dbReference type="ARBA" id="ARBA00022737"/>
    </source>
</evidence>